<dbReference type="InterPro" id="IPR012461">
    <property type="entry name" value="SACK1"/>
</dbReference>
<organism evidence="4 5">
    <name type="scientific">Knipowitschia caucasica</name>
    <name type="common">Caucasian dwarf goby</name>
    <name type="synonym">Pomatoschistus caucasicus</name>
    <dbReference type="NCBI Taxonomy" id="637954"/>
    <lineage>
        <taxon>Eukaryota</taxon>
        <taxon>Metazoa</taxon>
        <taxon>Chordata</taxon>
        <taxon>Craniata</taxon>
        <taxon>Vertebrata</taxon>
        <taxon>Euteleostomi</taxon>
        <taxon>Actinopterygii</taxon>
        <taxon>Neopterygii</taxon>
        <taxon>Teleostei</taxon>
        <taxon>Neoteleostei</taxon>
        <taxon>Acanthomorphata</taxon>
        <taxon>Gobiaria</taxon>
        <taxon>Gobiiformes</taxon>
        <taxon>Gobioidei</taxon>
        <taxon>Gobiidae</taxon>
        <taxon>Gobiinae</taxon>
        <taxon>Knipowitschia</taxon>
    </lineage>
</organism>
<feature type="domain" description="Scaffolding anchor of CK1" evidence="3">
    <location>
        <begin position="18"/>
        <end position="279"/>
    </location>
</feature>
<feature type="compositionally biased region" description="Basic and acidic residues" evidence="2">
    <location>
        <begin position="533"/>
        <end position="578"/>
    </location>
</feature>
<evidence type="ECO:0000256" key="1">
    <source>
        <dbReference type="ARBA" id="ARBA00006937"/>
    </source>
</evidence>
<dbReference type="GO" id="GO:0007165">
    <property type="term" value="P:signal transduction"/>
    <property type="evidence" value="ECO:0007669"/>
    <property type="project" value="TreeGrafter"/>
</dbReference>
<dbReference type="GO" id="GO:0019901">
    <property type="term" value="F:protein kinase binding"/>
    <property type="evidence" value="ECO:0007669"/>
    <property type="project" value="TreeGrafter"/>
</dbReference>
<comment type="similarity">
    <text evidence="1">Belongs to the FAM83 family.</text>
</comment>
<dbReference type="Proteomes" id="UP001497482">
    <property type="component" value="Chromosome 6"/>
</dbReference>
<dbReference type="EMBL" id="OZ035828">
    <property type="protein sequence ID" value="CAL1609503.1"/>
    <property type="molecule type" value="Genomic_DNA"/>
</dbReference>
<keyword evidence="5" id="KW-1185">Reference proteome</keyword>
<protein>
    <recommendedName>
        <fullName evidence="3">Scaffolding anchor of CK1 domain-containing protein</fullName>
    </recommendedName>
</protein>
<dbReference type="Pfam" id="PF07894">
    <property type="entry name" value="SACK1"/>
    <property type="match status" value="1"/>
</dbReference>
<gene>
    <name evidence="4" type="ORF">KC01_LOCUS36228</name>
</gene>
<proteinExistence type="inferred from homology"/>
<feature type="compositionally biased region" description="Basic and acidic residues" evidence="2">
    <location>
        <begin position="449"/>
        <end position="464"/>
    </location>
</feature>
<feature type="compositionally biased region" description="Basic and acidic residues" evidence="2">
    <location>
        <begin position="477"/>
        <end position="493"/>
    </location>
</feature>
<evidence type="ECO:0000256" key="2">
    <source>
        <dbReference type="SAM" id="MobiDB-lite"/>
    </source>
</evidence>
<feature type="region of interest" description="Disordered" evidence="2">
    <location>
        <begin position="444"/>
        <end position="579"/>
    </location>
</feature>
<evidence type="ECO:0000259" key="3">
    <source>
        <dbReference type="Pfam" id="PF07894"/>
    </source>
</evidence>
<accession>A0AAV2M826</accession>
<dbReference type="Gene3D" id="3.30.870.10">
    <property type="entry name" value="Endonuclease Chain A"/>
    <property type="match status" value="1"/>
</dbReference>
<name>A0AAV2M826_KNICA</name>
<evidence type="ECO:0000313" key="4">
    <source>
        <dbReference type="EMBL" id="CAL1609503.1"/>
    </source>
</evidence>
<evidence type="ECO:0000313" key="5">
    <source>
        <dbReference type="Proteomes" id="UP001497482"/>
    </source>
</evidence>
<dbReference type="AlphaFoldDB" id="A0AAV2M826"/>
<dbReference type="SUPFAM" id="SSF56024">
    <property type="entry name" value="Phospholipase D/nuclease"/>
    <property type="match status" value="1"/>
</dbReference>
<dbReference type="InterPro" id="IPR050944">
    <property type="entry name" value="FAM83"/>
</dbReference>
<dbReference type="PANTHER" id="PTHR16181:SF29">
    <property type="entry name" value="PROTEIN FAM83A-RELATED"/>
    <property type="match status" value="1"/>
</dbReference>
<dbReference type="PANTHER" id="PTHR16181">
    <property type="entry name" value="PROTEIN FAM83A-RELATED"/>
    <property type="match status" value="1"/>
</dbReference>
<reference evidence="4 5" key="1">
    <citation type="submission" date="2024-04" db="EMBL/GenBank/DDBJ databases">
        <authorList>
            <person name="Waldvogel A.-M."/>
            <person name="Schoenle A."/>
        </authorList>
    </citation>
    <scope>NUCLEOTIDE SEQUENCE [LARGE SCALE GENOMIC DNA]</scope>
</reference>
<sequence length="673" mass="76735">MSNSQEQSLDENAVFLPTSESSPGFLYSETERLALERLLNAGPEGFYSTAGSQLSSSFLSPEEVTNITNWAQDYQLSPKPELWENVLELEDYCSTYYPGHSDTPPPGLCLGWPESSTWRERENSVKVYSSPPVEDEPPVRELIRQHLQKATQVIAIVTDRLTDCSVIGDLHNAASRGVPVYIILNQRSTHEGTVQRLWHPNMQVRVLGGKSFCSRAGRMVVGEMKDKFVLVDLQTVIHGSYSLTWSDAHLHRQLVTVLTGSVVDSFDREFRILFAGSSPVPEPRRTYWNQIPNHINNFSEIMFPKHLPYLGAEVTNPPSPPSDALLDWEAMGVMSGGCSVPNSPLEQHQDVFLKDKPVLNNAATTTDKNTTFADHFFSTKHLPLDKKRLSEPPPPPISPVSNYMSHLITSYSKTNPVKQEPPSPEMRFEKRIEPRVERTVARQISQENTKYDRYLKRPEKEPDPLHNVNTFSHIKRHQEVSTVKDESSNRDRSALTLENTSSSRKPLIIRMPQSEDTSSLSDIMTRIKMKQSTQEHPRDQPRDHLRDHPRDQPRDHLRDHPRDQPRDQSWDQPRERSRTAYAELSRSMVDLSVHSPVQDDKAAPVPRFRAGALDVELLSPALALMQKRNDHIRTTMMFHTPLSFQPQDRPRSFAFSPDWRNSLSRLDAKEDGQ</sequence>